<dbReference type="GO" id="GO:0005886">
    <property type="term" value="C:plasma membrane"/>
    <property type="evidence" value="ECO:0007669"/>
    <property type="project" value="TreeGrafter"/>
</dbReference>
<reference evidence="1 2" key="1">
    <citation type="submission" date="2023-11" db="EMBL/GenBank/DDBJ databases">
        <title>Halocaridina rubra genome assembly.</title>
        <authorList>
            <person name="Smith C."/>
        </authorList>
    </citation>
    <scope>NUCLEOTIDE SEQUENCE [LARGE SCALE GENOMIC DNA]</scope>
    <source>
        <strain evidence="1">EP-1</strain>
        <tissue evidence="1">Whole</tissue>
    </source>
</reference>
<proteinExistence type="predicted"/>
<dbReference type="Proteomes" id="UP001381693">
    <property type="component" value="Unassembled WGS sequence"/>
</dbReference>
<name>A0AAN8ZYK4_HALRR</name>
<dbReference type="EMBL" id="JAXCGZ010013071">
    <property type="protein sequence ID" value="KAK7073416.1"/>
    <property type="molecule type" value="Genomic_DNA"/>
</dbReference>
<dbReference type="PANTHER" id="PTHR11819">
    <property type="entry name" value="SOLUTE CARRIER FAMILY 5"/>
    <property type="match status" value="1"/>
</dbReference>
<dbReference type="AlphaFoldDB" id="A0AAN8ZYK4"/>
<evidence type="ECO:0000313" key="2">
    <source>
        <dbReference type="Proteomes" id="UP001381693"/>
    </source>
</evidence>
<gene>
    <name evidence="1" type="ORF">SK128_024736</name>
</gene>
<comment type="caution">
    <text evidence="1">The sequence shown here is derived from an EMBL/GenBank/DDBJ whole genome shotgun (WGS) entry which is preliminary data.</text>
</comment>
<organism evidence="1 2">
    <name type="scientific">Halocaridina rubra</name>
    <name type="common">Hawaiian red shrimp</name>
    <dbReference type="NCBI Taxonomy" id="373956"/>
    <lineage>
        <taxon>Eukaryota</taxon>
        <taxon>Metazoa</taxon>
        <taxon>Ecdysozoa</taxon>
        <taxon>Arthropoda</taxon>
        <taxon>Crustacea</taxon>
        <taxon>Multicrustacea</taxon>
        <taxon>Malacostraca</taxon>
        <taxon>Eumalacostraca</taxon>
        <taxon>Eucarida</taxon>
        <taxon>Decapoda</taxon>
        <taxon>Pleocyemata</taxon>
        <taxon>Caridea</taxon>
        <taxon>Atyoidea</taxon>
        <taxon>Atyidae</taxon>
        <taxon>Halocaridina</taxon>
    </lineage>
</organism>
<protein>
    <submittedName>
        <fullName evidence="1">Uncharacterized protein</fullName>
    </submittedName>
</protein>
<accession>A0AAN8ZYK4</accession>
<dbReference type="GO" id="GO:0005412">
    <property type="term" value="F:D-glucose:sodium symporter activity"/>
    <property type="evidence" value="ECO:0007669"/>
    <property type="project" value="TreeGrafter"/>
</dbReference>
<dbReference type="PANTHER" id="PTHR11819:SF150">
    <property type="entry name" value="SODIUM_MYO-INOSITOL COTRANSPORTER"/>
    <property type="match status" value="1"/>
</dbReference>
<evidence type="ECO:0000313" key="1">
    <source>
        <dbReference type="EMBL" id="KAK7073416.1"/>
    </source>
</evidence>
<sequence>MGDGCVKCHLMVTDMEVDFAASPLRRMAESEHTAIQQKTHLPHPSNLSTLELGRIPPPTKTLLGSQCDQATPYMHWDPILLKFNNLSFQEVGGYSELQKKYLVAIPEKLIENSTCGLPRVDSWQLLRHADPSLSDIPWPAFLMGQLPASIWYWCTDQIRKFT</sequence>
<keyword evidence="2" id="KW-1185">Reference proteome</keyword>